<evidence type="ECO:0000313" key="3">
    <source>
        <dbReference type="EMBL" id="KIM73059.1"/>
    </source>
</evidence>
<dbReference type="Proteomes" id="UP000054166">
    <property type="component" value="Unassembled WGS sequence"/>
</dbReference>
<accession>A0A0C3EYN6</accession>
<evidence type="ECO:0000256" key="2">
    <source>
        <dbReference type="SAM" id="SignalP"/>
    </source>
</evidence>
<dbReference type="Gene3D" id="1.10.443.10">
    <property type="entry name" value="Intergrase catalytic core"/>
    <property type="match status" value="1"/>
</dbReference>
<dbReference type="HOGENOM" id="CLU_1578635_0_0_1"/>
<reference evidence="3 4" key="1">
    <citation type="submission" date="2014-04" db="EMBL/GenBank/DDBJ databases">
        <authorList>
            <consortium name="DOE Joint Genome Institute"/>
            <person name="Kuo A."/>
            <person name="Tarkka M."/>
            <person name="Buscot F."/>
            <person name="Kohler A."/>
            <person name="Nagy L.G."/>
            <person name="Floudas D."/>
            <person name="Copeland A."/>
            <person name="Barry K.W."/>
            <person name="Cichocki N."/>
            <person name="Veneault-Fourrey C."/>
            <person name="LaButti K."/>
            <person name="Lindquist E.A."/>
            <person name="Lipzen A."/>
            <person name="Lundell T."/>
            <person name="Morin E."/>
            <person name="Murat C."/>
            <person name="Sun H."/>
            <person name="Tunlid A."/>
            <person name="Henrissat B."/>
            <person name="Grigoriev I.V."/>
            <person name="Hibbett D.S."/>
            <person name="Martin F."/>
            <person name="Nordberg H.P."/>
            <person name="Cantor M.N."/>
            <person name="Hua S.X."/>
        </authorList>
    </citation>
    <scope>NUCLEOTIDE SEQUENCE [LARGE SCALE GENOMIC DNA]</scope>
    <source>
        <strain evidence="3 4">F 1598</strain>
    </source>
</reference>
<dbReference type="AlphaFoldDB" id="A0A0C3EYN6"/>
<keyword evidence="1" id="KW-0233">DNA recombination</keyword>
<name>A0A0C3EYN6_PILCF</name>
<dbReference type="GO" id="GO:0003677">
    <property type="term" value="F:DNA binding"/>
    <property type="evidence" value="ECO:0007669"/>
    <property type="project" value="InterPro"/>
</dbReference>
<feature type="chain" id="PRO_5002164285" description="Tyr recombinase domain-containing protein" evidence="2">
    <location>
        <begin position="20"/>
        <end position="173"/>
    </location>
</feature>
<feature type="signal peptide" evidence="2">
    <location>
        <begin position="1"/>
        <end position="19"/>
    </location>
</feature>
<reference evidence="4" key="2">
    <citation type="submission" date="2015-01" db="EMBL/GenBank/DDBJ databases">
        <title>Evolutionary Origins and Diversification of the Mycorrhizal Mutualists.</title>
        <authorList>
            <consortium name="DOE Joint Genome Institute"/>
            <consortium name="Mycorrhizal Genomics Consortium"/>
            <person name="Kohler A."/>
            <person name="Kuo A."/>
            <person name="Nagy L.G."/>
            <person name="Floudas D."/>
            <person name="Copeland A."/>
            <person name="Barry K.W."/>
            <person name="Cichocki N."/>
            <person name="Veneault-Fourrey C."/>
            <person name="LaButti K."/>
            <person name="Lindquist E.A."/>
            <person name="Lipzen A."/>
            <person name="Lundell T."/>
            <person name="Morin E."/>
            <person name="Murat C."/>
            <person name="Riley R."/>
            <person name="Ohm R."/>
            <person name="Sun H."/>
            <person name="Tunlid A."/>
            <person name="Henrissat B."/>
            <person name="Grigoriev I.V."/>
            <person name="Hibbett D.S."/>
            <person name="Martin F."/>
        </authorList>
    </citation>
    <scope>NUCLEOTIDE SEQUENCE [LARGE SCALE GENOMIC DNA]</scope>
    <source>
        <strain evidence="4">F 1598</strain>
    </source>
</reference>
<dbReference type="GO" id="GO:0015074">
    <property type="term" value="P:DNA integration"/>
    <property type="evidence" value="ECO:0007669"/>
    <property type="project" value="InterPro"/>
</dbReference>
<evidence type="ECO:0000313" key="4">
    <source>
        <dbReference type="Proteomes" id="UP000054166"/>
    </source>
</evidence>
<keyword evidence="4" id="KW-1185">Reference proteome</keyword>
<protein>
    <recommendedName>
        <fullName evidence="5">Tyr recombinase domain-containing protein</fullName>
    </recommendedName>
</protein>
<evidence type="ECO:0000256" key="1">
    <source>
        <dbReference type="ARBA" id="ARBA00023172"/>
    </source>
</evidence>
<dbReference type="InParanoid" id="A0A0C3EYN6"/>
<organism evidence="3 4">
    <name type="scientific">Piloderma croceum (strain F 1598)</name>
    <dbReference type="NCBI Taxonomy" id="765440"/>
    <lineage>
        <taxon>Eukaryota</taxon>
        <taxon>Fungi</taxon>
        <taxon>Dikarya</taxon>
        <taxon>Basidiomycota</taxon>
        <taxon>Agaricomycotina</taxon>
        <taxon>Agaricomycetes</taxon>
        <taxon>Agaricomycetidae</taxon>
        <taxon>Atheliales</taxon>
        <taxon>Atheliaceae</taxon>
        <taxon>Piloderma</taxon>
    </lineage>
</organism>
<evidence type="ECO:0008006" key="5">
    <source>
        <dbReference type="Google" id="ProtNLM"/>
    </source>
</evidence>
<dbReference type="InterPro" id="IPR013762">
    <property type="entry name" value="Integrase-like_cat_sf"/>
</dbReference>
<dbReference type="OrthoDB" id="3163890at2759"/>
<keyword evidence="2" id="KW-0732">Signal</keyword>
<dbReference type="EMBL" id="KN833094">
    <property type="protein sequence ID" value="KIM73059.1"/>
    <property type="molecule type" value="Genomic_DNA"/>
</dbReference>
<proteinExistence type="predicted"/>
<dbReference type="InterPro" id="IPR011010">
    <property type="entry name" value="DNA_brk_join_enz"/>
</dbReference>
<sequence>MFFISLRPLLIWCCQGVKPFPLHKLPQHQAYLCPVRALADWLVCLRASGINEGYIFPRMNSGDRISHDNRPMPSEAFLELFRNNLVDVGIDPWPYGTHSFRRGGTQWLAYDKRWPIRQICKWGGWSTDPAGTTVMKYLDSWNDDSAERREDYFDPNRLPTSRCHQCGRSCHCA</sequence>
<dbReference type="GO" id="GO:0006310">
    <property type="term" value="P:DNA recombination"/>
    <property type="evidence" value="ECO:0007669"/>
    <property type="project" value="UniProtKB-KW"/>
</dbReference>
<gene>
    <name evidence="3" type="ORF">PILCRDRAFT_81411</name>
</gene>
<dbReference type="SUPFAM" id="SSF56349">
    <property type="entry name" value="DNA breaking-rejoining enzymes"/>
    <property type="match status" value="1"/>
</dbReference>